<evidence type="ECO:0000313" key="1">
    <source>
        <dbReference type="EMBL" id="RCU57825.1"/>
    </source>
</evidence>
<organism evidence="1 2">
    <name type="scientific">Oceanihabitans sediminis</name>
    <dbReference type="NCBI Taxonomy" id="1812012"/>
    <lineage>
        <taxon>Bacteria</taxon>
        <taxon>Pseudomonadati</taxon>
        <taxon>Bacteroidota</taxon>
        <taxon>Flavobacteriia</taxon>
        <taxon>Flavobacteriales</taxon>
        <taxon>Flavobacteriaceae</taxon>
        <taxon>Oceanihabitans</taxon>
    </lineage>
</organism>
<dbReference type="EMBL" id="QPIG01000001">
    <property type="protein sequence ID" value="RCU57825.1"/>
    <property type="molecule type" value="Genomic_DNA"/>
</dbReference>
<name>A0A368P7F1_9FLAO</name>
<protein>
    <recommendedName>
        <fullName evidence="3">Collagen-like protein</fullName>
    </recommendedName>
</protein>
<gene>
    <name evidence="1" type="ORF">DU428_00060</name>
</gene>
<dbReference type="Proteomes" id="UP000252249">
    <property type="component" value="Unassembled WGS sequence"/>
</dbReference>
<dbReference type="AlphaFoldDB" id="A0A368P7F1"/>
<proteinExistence type="predicted"/>
<sequence>MNCEGPAGPPGANGYDGQDGIDGSIFEAPVFEIDVDLAPDPNTNTYSFRETFSAHGIQLYNNDAILVYRLEEVDNGLDVWRQLPQPFITDLGLMFYNFDFTQLDYTIYLEPDFDANAVSQNMVTNQIFRVLIIPAEVSLSDTDKSIDNVMKAIGATEEDVIRF</sequence>
<accession>A0A368P7F1</accession>
<evidence type="ECO:0000313" key="2">
    <source>
        <dbReference type="Proteomes" id="UP000252249"/>
    </source>
</evidence>
<comment type="caution">
    <text evidence="1">The sequence shown here is derived from an EMBL/GenBank/DDBJ whole genome shotgun (WGS) entry which is preliminary data.</text>
</comment>
<keyword evidence="2" id="KW-1185">Reference proteome</keyword>
<reference evidence="1 2" key="1">
    <citation type="submission" date="2018-07" db="EMBL/GenBank/DDBJ databases">
        <title>Oceanihabitans testaceum sp. nov., isolated from marine sediment.</title>
        <authorList>
            <person name="Li C.-M."/>
        </authorList>
    </citation>
    <scope>NUCLEOTIDE SEQUENCE [LARGE SCALE GENOMIC DNA]</scope>
    <source>
        <strain evidence="1 2">S9-10</strain>
    </source>
</reference>
<evidence type="ECO:0008006" key="3">
    <source>
        <dbReference type="Google" id="ProtNLM"/>
    </source>
</evidence>